<dbReference type="NCBIfam" id="TIGR00079">
    <property type="entry name" value="pept_deformyl"/>
    <property type="match status" value="1"/>
</dbReference>
<dbReference type="Pfam" id="PF01327">
    <property type="entry name" value="Pep_deformylase"/>
    <property type="match status" value="1"/>
</dbReference>
<reference evidence="5" key="1">
    <citation type="submission" date="2021-12" db="EMBL/GenBank/DDBJ databases">
        <title>Novel species in genus Dyadobacter.</title>
        <authorList>
            <person name="Ma C."/>
        </authorList>
    </citation>
    <scope>NUCLEOTIDE SEQUENCE</scope>
    <source>
        <strain evidence="5">LJ419</strain>
    </source>
</reference>
<evidence type="ECO:0000256" key="2">
    <source>
        <dbReference type="ARBA" id="ARBA00022723"/>
    </source>
</evidence>
<feature type="binding site" evidence="4">
    <location>
        <position position="108"/>
    </location>
    <ligand>
        <name>Fe cation</name>
        <dbReference type="ChEBI" id="CHEBI:24875"/>
    </ligand>
</feature>
<evidence type="ECO:0000313" key="6">
    <source>
        <dbReference type="Proteomes" id="UP001139000"/>
    </source>
</evidence>
<name>A0A9X1PKQ8_9BACT</name>
<accession>A0A9X1PKQ8</accession>
<feature type="binding site" evidence="4">
    <location>
        <position position="150"/>
    </location>
    <ligand>
        <name>Fe cation</name>
        <dbReference type="ChEBI" id="CHEBI:24875"/>
    </ligand>
</feature>
<keyword evidence="3 4" id="KW-0378">Hydrolase</keyword>
<feature type="binding site" evidence="4">
    <location>
        <position position="154"/>
    </location>
    <ligand>
        <name>Fe cation</name>
        <dbReference type="ChEBI" id="CHEBI:24875"/>
    </ligand>
</feature>
<dbReference type="EMBL" id="JAJTTC010000004">
    <property type="protein sequence ID" value="MCF0063217.1"/>
    <property type="molecule type" value="Genomic_DNA"/>
</dbReference>
<dbReference type="PANTHER" id="PTHR10458">
    <property type="entry name" value="PEPTIDE DEFORMYLASE"/>
    <property type="match status" value="1"/>
</dbReference>
<dbReference type="InterPro" id="IPR023635">
    <property type="entry name" value="Peptide_deformylase"/>
</dbReference>
<gene>
    <name evidence="4 5" type="primary">def</name>
    <name evidence="5" type="ORF">LXM26_17035</name>
</gene>
<dbReference type="SUPFAM" id="SSF56420">
    <property type="entry name" value="Peptide deformylase"/>
    <property type="match status" value="1"/>
</dbReference>
<dbReference type="Gene3D" id="3.90.45.10">
    <property type="entry name" value="Peptide deformylase"/>
    <property type="match status" value="1"/>
</dbReference>
<evidence type="ECO:0000313" key="5">
    <source>
        <dbReference type="EMBL" id="MCF0063217.1"/>
    </source>
</evidence>
<feature type="active site" evidence="4">
    <location>
        <position position="151"/>
    </location>
</feature>
<comment type="cofactor">
    <cofactor evidence="4">
        <name>Fe(2+)</name>
        <dbReference type="ChEBI" id="CHEBI:29033"/>
    </cofactor>
    <text evidence="4">Binds 1 Fe(2+) ion.</text>
</comment>
<dbReference type="GO" id="GO:0042586">
    <property type="term" value="F:peptide deformylase activity"/>
    <property type="evidence" value="ECO:0007669"/>
    <property type="project" value="UniProtKB-UniRule"/>
</dbReference>
<dbReference type="GO" id="GO:0046872">
    <property type="term" value="F:metal ion binding"/>
    <property type="evidence" value="ECO:0007669"/>
    <property type="project" value="UniProtKB-KW"/>
</dbReference>
<dbReference type="PANTHER" id="PTHR10458:SF22">
    <property type="entry name" value="PEPTIDE DEFORMYLASE"/>
    <property type="match status" value="1"/>
</dbReference>
<evidence type="ECO:0000256" key="1">
    <source>
        <dbReference type="ARBA" id="ARBA00010759"/>
    </source>
</evidence>
<comment type="catalytic activity">
    <reaction evidence="4">
        <text>N-terminal N-formyl-L-methionyl-[peptide] + H2O = N-terminal L-methionyl-[peptide] + formate</text>
        <dbReference type="Rhea" id="RHEA:24420"/>
        <dbReference type="Rhea" id="RHEA-COMP:10639"/>
        <dbReference type="Rhea" id="RHEA-COMP:10640"/>
        <dbReference type="ChEBI" id="CHEBI:15377"/>
        <dbReference type="ChEBI" id="CHEBI:15740"/>
        <dbReference type="ChEBI" id="CHEBI:49298"/>
        <dbReference type="ChEBI" id="CHEBI:64731"/>
        <dbReference type="EC" id="3.5.1.88"/>
    </reaction>
</comment>
<keyword evidence="4" id="KW-0648">Protein biosynthesis</keyword>
<dbReference type="CDD" id="cd00487">
    <property type="entry name" value="Pep_deformylase"/>
    <property type="match status" value="1"/>
</dbReference>
<sequence length="195" mass="22308">MILPIFAYGCSTLRQPCTDVQTNDSIVASLIDDMWETMYHANGCGLAAPQIGRNINLFIVDSRGTYEGLEADQRQDFFDENDKGLVETFVNANIVWRSGRVWTDDEGCLSIPGLVLPVTRSWSIKIEYSDQHFVKKSRFFDGLTARMIQHEFDHTRGILHTDYLNSLRKKLVKSKLKRVSKGLVKSAYPMHFSKR</sequence>
<dbReference type="InterPro" id="IPR036821">
    <property type="entry name" value="Peptide_deformylase_sf"/>
</dbReference>
<evidence type="ECO:0000256" key="4">
    <source>
        <dbReference type="HAMAP-Rule" id="MF_00163"/>
    </source>
</evidence>
<comment type="function">
    <text evidence="4">Removes the formyl group from the N-terminal Met of newly synthesized proteins. Requires at least a dipeptide for an efficient rate of reaction. N-terminal L-methionine is a prerequisite for activity but the enzyme has broad specificity at other positions.</text>
</comment>
<dbReference type="PIRSF" id="PIRSF004749">
    <property type="entry name" value="Pep_def"/>
    <property type="match status" value="1"/>
</dbReference>
<dbReference type="GO" id="GO:0006412">
    <property type="term" value="P:translation"/>
    <property type="evidence" value="ECO:0007669"/>
    <property type="project" value="UniProtKB-UniRule"/>
</dbReference>
<comment type="similarity">
    <text evidence="1 4">Belongs to the polypeptide deformylase family.</text>
</comment>
<dbReference type="PRINTS" id="PR01576">
    <property type="entry name" value="PDEFORMYLASE"/>
</dbReference>
<dbReference type="EC" id="3.5.1.88" evidence="4"/>
<dbReference type="Proteomes" id="UP001139000">
    <property type="component" value="Unassembled WGS sequence"/>
</dbReference>
<dbReference type="AlphaFoldDB" id="A0A9X1PKQ8"/>
<proteinExistence type="inferred from homology"/>
<organism evidence="5 6">
    <name type="scientific">Dyadobacter chenwenxiniae</name>
    <dbReference type="NCBI Taxonomy" id="2906456"/>
    <lineage>
        <taxon>Bacteria</taxon>
        <taxon>Pseudomonadati</taxon>
        <taxon>Bacteroidota</taxon>
        <taxon>Cytophagia</taxon>
        <taxon>Cytophagales</taxon>
        <taxon>Spirosomataceae</taxon>
        <taxon>Dyadobacter</taxon>
    </lineage>
</organism>
<dbReference type="HAMAP" id="MF_00163">
    <property type="entry name" value="Pep_deformylase"/>
    <property type="match status" value="1"/>
</dbReference>
<dbReference type="RefSeq" id="WP_234656237.1">
    <property type="nucleotide sequence ID" value="NZ_CP094997.1"/>
</dbReference>
<keyword evidence="2 4" id="KW-0479">Metal-binding</keyword>
<comment type="caution">
    <text evidence="5">The sequence shown here is derived from an EMBL/GenBank/DDBJ whole genome shotgun (WGS) entry which is preliminary data.</text>
</comment>
<keyword evidence="4" id="KW-0408">Iron</keyword>
<keyword evidence="6" id="KW-1185">Reference proteome</keyword>
<evidence type="ECO:0000256" key="3">
    <source>
        <dbReference type="ARBA" id="ARBA00022801"/>
    </source>
</evidence>
<dbReference type="NCBIfam" id="NF001159">
    <property type="entry name" value="PRK00150.1-3"/>
    <property type="match status" value="1"/>
</dbReference>
<protein>
    <recommendedName>
        <fullName evidence="4">Peptide deformylase</fullName>
        <shortName evidence="4">PDF</shortName>
        <ecNumber evidence="4">3.5.1.88</ecNumber>
    </recommendedName>
    <alternativeName>
        <fullName evidence="4">Polypeptide deformylase</fullName>
    </alternativeName>
</protein>